<dbReference type="EMBL" id="VUJX02000012">
    <property type="protein sequence ID" value="KAL0930087.1"/>
    <property type="molecule type" value="Genomic_DNA"/>
</dbReference>
<protein>
    <submittedName>
        <fullName evidence="1">3-ketoacyl-CoA reductase</fullName>
    </submittedName>
</protein>
<evidence type="ECO:0000313" key="1">
    <source>
        <dbReference type="EMBL" id="KAL0930087.1"/>
    </source>
</evidence>
<reference evidence="1 2" key="1">
    <citation type="journal article" date="2020" name="Phytopathology">
        <title>Genome Sequence Resources of Colletotrichum truncatum, C. plurivorum, C. musicola, and C. sojae: Four Species Pathogenic to Soybean (Glycine max).</title>
        <authorList>
            <person name="Rogerio F."/>
            <person name="Boufleur T.R."/>
            <person name="Ciampi-Guillardi M."/>
            <person name="Sukno S.A."/>
            <person name="Thon M.R."/>
            <person name="Massola Junior N.S."/>
            <person name="Baroncelli R."/>
        </authorList>
    </citation>
    <scope>NUCLEOTIDE SEQUENCE [LARGE SCALE GENOMIC DNA]</scope>
    <source>
        <strain evidence="1 2">CMES1059</strain>
    </source>
</reference>
<name>A0ACC3YE58_COLTU</name>
<organism evidence="1 2">
    <name type="scientific">Colletotrichum truncatum</name>
    <name type="common">Anthracnose fungus</name>
    <name type="synonym">Colletotrichum capsici</name>
    <dbReference type="NCBI Taxonomy" id="5467"/>
    <lineage>
        <taxon>Eukaryota</taxon>
        <taxon>Fungi</taxon>
        <taxon>Dikarya</taxon>
        <taxon>Ascomycota</taxon>
        <taxon>Pezizomycotina</taxon>
        <taxon>Sordariomycetes</taxon>
        <taxon>Hypocreomycetidae</taxon>
        <taxon>Glomerellales</taxon>
        <taxon>Glomerellaceae</taxon>
        <taxon>Colletotrichum</taxon>
        <taxon>Colletotrichum truncatum species complex</taxon>
    </lineage>
</organism>
<evidence type="ECO:0000313" key="2">
    <source>
        <dbReference type="Proteomes" id="UP000805649"/>
    </source>
</evidence>
<proteinExistence type="predicted"/>
<dbReference type="Proteomes" id="UP000805649">
    <property type="component" value="Unassembled WGS sequence"/>
</dbReference>
<sequence length="329" mass="35516">MNLLQWLEANSLNRFLTSSNALRLLGGAVLANISYKVLRGLFEWLPLQAPLTKYQSSGRSWSMVTGASAGIGFGFAKALASRGFNVILLGHNPKELRQSEDEIQKQCPGIEVKSVVLDAITASAADIDATLKNLGHMNLTILVNNVGGLSVEPSKYYRRIDDTTAEEMDRVLSLNVRFMAQLTRLAIPILAKNGPSLVLNVGSASMLGMPGVATYSGCKAFVMAFTKAIAREMKADGVPVDILALILGEVKTQVNAGDLPPGTPSGSEFAEAALRRVAIAVSRGALSMHPWMCHAVQDAIVHAMPGWMTEKVLKAVFQKKRREQTLLQD</sequence>
<keyword evidence="2" id="KW-1185">Reference proteome</keyword>
<accession>A0ACC3YE58</accession>
<gene>
    <name evidence="1" type="ORF">CTRU02_214907</name>
</gene>
<comment type="caution">
    <text evidence="1">The sequence shown here is derived from an EMBL/GenBank/DDBJ whole genome shotgun (WGS) entry which is preliminary data.</text>
</comment>